<feature type="region of interest" description="Disordered" evidence="1">
    <location>
        <begin position="1"/>
        <end position="60"/>
    </location>
</feature>
<feature type="compositionally biased region" description="Gly residues" evidence="1">
    <location>
        <begin position="160"/>
        <end position="180"/>
    </location>
</feature>
<organism evidence="2">
    <name type="scientific">Oryza nivara</name>
    <name type="common">Indian wild rice</name>
    <name type="synonym">Oryza sativa f. spontanea</name>
    <dbReference type="NCBI Taxonomy" id="4536"/>
    <lineage>
        <taxon>Eukaryota</taxon>
        <taxon>Viridiplantae</taxon>
        <taxon>Streptophyta</taxon>
        <taxon>Embryophyta</taxon>
        <taxon>Tracheophyta</taxon>
        <taxon>Spermatophyta</taxon>
        <taxon>Magnoliopsida</taxon>
        <taxon>Liliopsida</taxon>
        <taxon>Poales</taxon>
        <taxon>Poaceae</taxon>
        <taxon>BOP clade</taxon>
        <taxon>Oryzoideae</taxon>
        <taxon>Oryzeae</taxon>
        <taxon>Oryzinae</taxon>
        <taxon>Oryza</taxon>
    </lineage>
</organism>
<dbReference type="EnsemblPlants" id="ONIVA01G15760.1">
    <property type="protein sequence ID" value="ONIVA01G15760.1"/>
    <property type="gene ID" value="ONIVA01G15760"/>
</dbReference>
<keyword evidence="3" id="KW-1185">Reference proteome</keyword>
<evidence type="ECO:0000256" key="1">
    <source>
        <dbReference type="SAM" id="MobiDB-lite"/>
    </source>
</evidence>
<reference evidence="2" key="2">
    <citation type="submission" date="2018-04" db="EMBL/GenBank/DDBJ databases">
        <title>OnivRS2 (Oryza nivara Reference Sequence Version 2).</title>
        <authorList>
            <person name="Zhang J."/>
            <person name="Kudrna D."/>
            <person name="Lee S."/>
            <person name="Talag J."/>
            <person name="Rajasekar S."/>
            <person name="Welchert J."/>
            <person name="Hsing Y.-I."/>
            <person name="Wing R.A."/>
        </authorList>
    </citation>
    <scope>NUCLEOTIDE SEQUENCE [LARGE SCALE GENOMIC DNA]</scope>
</reference>
<accession>A0A0E0FKW8</accession>
<proteinExistence type="predicted"/>
<dbReference type="OMA" id="HHQADPR"/>
<evidence type="ECO:0000313" key="3">
    <source>
        <dbReference type="Proteomes" id="UP000006591"/>
    </source>
</evidence>
<protein>
    <submittedName>
        <fullName evidence="2">Uncharacterized protein</fullName>
    </submittedName>
</protein>
<dbReference type="Gramene" id="ONIVA01G15760.1">
    <property type="protein sequence ID" value="ONIVA01G15760.1"/>
    <property type="gene ID" value="ONIVA01G15760"/>
</dbReference>
<dbReference type="Proteomes" id="UP000006591">
    <property type="component" value="Chromosome 1"/>
</dbReference>
<sequence>MPSRVQREQHHRSRSLIGGKPKKERKKRRNGFLPVSRRRRCRRPRHPPRRAGCGGRGTYRRAVGQLLPRGRVQEDWPTLRPLHRDALRRPVRQVVGHGGARQGGRPGGAEERVGDGHLPLQHLRRRQHREEDGAAAAVPRGLLREVRGGGGAADGRDGGAGHGGVRGGDGAGGGGAGGGEDVPEGVQGRAAAPEHPHLAQPRGRPALQHRLHHHQADPRVTER</sequence>
<feature type="compositionally biased region" description="Basic residues" evidence="1">
    <location>
        <begin position="9"/>
        <end position="49"/>
    </location>
</feature>
<dbReference type="HOGENOM" id="CLU_1241828_0_0_1"/>
<feature type="compositionally biased region" description="Basic and acidic residues" evidence="1">
    <location>
        <begin position="214"/>
        <end position="223"/>
    </location>
</feature>
<reference evidence="2" key="1">
    <citation type="submission" date="2015-04" db="UniProtKB">
        <authorList>
            <consortium name="EnsemblPlants"/>
        </authorList>
    </citation>
    <scope>IDENTIFICATION</scope>
    <source>
        <strain evidence="2">SL10</strain>
    </source>
</reference>
<dbReference type="AlphaFoldDB" id="A0A0E0FKW8"/>
<feature type="region of interest" description="Disordered" evidence="1">
    <location>
        <begin position="95"/>
        <end position="223"/>
    </location>
</feature>
<name>A0A0E0FKW8_ORYNI</name>
<feature type="compositionally biased region" description="Gly residues" evidence="1">
    <location>
        <begin position="96"/>
        <end position="107"/>
    </location>
</feature>
<evidence type="ECO:0000313" key="2">
    <source>
        <dbReference type="EnsemblPlants" id="ONIVA01G15760.1"/>
    </source>
</evidence>